<feature type="transmembrane region" description="Helical" evidence="1">
    <location>
        <begin position="36"/>
        <end position="54"/>
    </location>
</feature>
<sequence length="360" mass="39721">MPTEGKIIHQENDGELSLKELLLIFKEWVSFLLSKWIIILIFGIIGGALGFLLASSKKPLFIATTTFVLEEEKSVGGIGSLSGLASMAGLDMGGSGGGIFQGDNILELYKSRNMIQKALLSKVEIDGKPTLLIDRYIKFNKLKQIWGDKGIANQINFEIGHKTRIQDSILGTIVADIDKNSLSVTKPNKKLSIIKAEVKSIDEAFSKTFNEQIVKNVNDFYVQTKTKKSLENVAILQQKVDSVRNVMNGSIYRAVVVSDQTPNLNPTRQIQRVAPVQQAQFSAETNKVILGELVKNLELSKISLRKEQPLIQIIDQPVLPLDKDKVSKAKGIVVGGLLSGFFICLFLILRKILKSTLSKA</sequence>
<evidence type="ECO:0000313" key="3">
    <source>
        <dbReference type="Proteomes" id="UP001595789"/>
    </source>
</evidence>
<feature type="transmembrane region" description="Helical" evidence="1">
    <location>
        <begin position="331"/>
        <end position="349"/>
    </location>
</feature>
<gene>
    <name evidence="2" type="ORF">ACFOWA_02060</name>
</gene>
<comment type="caution">
    <text evidence="2">The sequence shown here is derived from an EMBL/GenBank/DDBJ whole genome shotgun (WGS) entry which is preliminary data.</text>
</comment>
<accession>A0ABV8P742</accession>
<keyword evidence="1" id="KW-0472">Membrane</keyword>
<keyword evidence="1" id="KW-1133">Transmembrane helix</keyword>
<protein>
    <submittedName>
        <fullName evidence="2">Lipopolysaccharide biosynthesis protein</fullName>
    </submittedName>
</protein>
<organism evidence="2 3">
    <name type="scientific">Pedobacter lithocola</name>
    <dbReference type="NCBI Taxonomy" id="1908239"/>
    <lineage>
        <taxon>Bacteria</taxon>
        <taxon>Pseudomonadati</taxon>
        <taxon>Bacteroidota</taxon>
        <taxon>Sphingobacteriia</taxon>
        <taxon>Sphingobacteriales</taxon>
        <taxon>Sphingobacteriaceae</taxon>
        <taxon>Pedobacter</taxon>
    </lineage>
</organism>
<dbReference type="RefSeq" id="WP_378981277.1">
    <property type="nucleotide sequence ID" value="NZ_JBHSBW010000004.1"/>
</dbReference>
<evidence type="ECO:0000256" key="1">
    <source>
        <dbReference type="SAM" id="Phobius"/>
    </source>
</evidence>
<dbReference type="InterPro" id="IPR050445">
    <property type="entry name" value="Bact_polysacc_biosynth/exp"/>
</dbReference>
<dbReference type="Proteomes" id="UP001595789">
    <property type="component" value="Unassembled WGS sequence"/>
</dbReference>
<reference evidence="3" key="1">
    <citation type="journal article" date="2019" name="Int. J. Syst. Evol. Microbiol.">
        <title>The Global Catalogue of Microorganisms (GCM) 10K type strain sequencing project: providing services to taxonomists for standard genome sequencing and annotation.</title>
        <authorList>
            <consortium name="The Broad Institute Genomics Platform"/>
            <consortium name="The Broad Institute Genome Sequencing Center for Infectious Disease"/>
            <person name="Wu L."/>
            <person name="Ma J."/>
        </authorList>
    </citation>
    <scope>NUCLEOTIDE SEQUENCE [LARGE SCALE GENOMIC DNA]</scope>
    <source>
        <strain evidence="3">CCM 8691</strain>
    </source>
</reference>
<keyword evidence="1" id="KW-0812">Transmembrane</keyword>
<dbReference type="PANTHER" id="PTHR32309">
    <property type="entry name" value="TYROSINE-PROTEIN KINASE"/>
    <property type="match status" value="1"/>
</dbReference>
<dbReference type="EMBL" id="JBHSBW010000004">
    <property type="protein sequence ID" value="MFC4209947.1"/>
    <property type="molecule type" value="Genomic_DNA"/>
</dbReference>
<name>A0ABV8P742_9SPHI</name>
<evidence type="ECO:0000313" key="2">
    <source>
        <dbReference type="EMBL" id="MFC4209947.1"/>
    </source>
</evidence>
<keyword evidence="3" id="KW-1185">Reference proteome</keyword>
<dbReference type="PANTHER" id="PTHR32309:SF13">
    <property type="entry name" value="FERRIC ENTEROBACTIN TRANSPORT PROTEIN FEPE"/>
    <property type="match status" value="1"/>
</dbReference>
<proteinExistence type="predicted"/>